<dbReference type="NCBIfam" id="TIGR00901">
    <property type="entry name" value="2A0125"/>
    <property type="match status" value="1"/>
</dbReference>
<dbReference type="Proteomes" id="UP000536640">
    <property type="component" value="Unassembled WGS sequence"/>
</dbReference>
<dbReference type="PANTHER" id="PTHR12778">
    <property type="entry name" value="SOLUTE CARRIER FAMILY 33 ACETYL-COA TRANSPORTER -RELATED"/>
    <property type="match status" value="1"/>
</dbReference>
<evidence type="ECO:0000259" key="7">
    <source>
        <dbReference type="PROSITE" id="PS50850"/>
    </source>
</evidence>
<feature type="transmembrane region" description="Helical" evidence="6">
    <location>
        <begin position="367"/>
        <end position="389"/>
    </location>
</feature>
<feature type="transmembrane region" description="Helical" evidence="6">
    <location>
        <begin position="21"/>
        <end position="44"/>
    </location>
</feature>
<dbReference type="PANTHER" id="PTHR12778:SF10">
    <property type="entry name" value="MAJOR FACILITATOR SUPERFAMILY DOMAIN-CONTAINING PROTEIN 3"/>
    <property type="match status" value="1"/>
</dbReference>
<evidence type="ECO:0000256" key="4">
    <source>
        <dbReference type="ARBA" id="ARBA00022989"/>
    </source>
</evidence>
<dbReference type="AlphaFoldDB" id="A0A840R6A1"/>
<comment type="subcellular location">
    <subcellularLocation>
        <location evidence="1">Membrane</location>
        <topology evidence="1">Multi-pass membrane protein</topology>
    </subcellularLocation>
</comment>
<feature type="domain" description="Major facilitator superfamily (MFS) profile" evidence="7">
    <location>
        <begin position="237"/>
        <end position="425"/>
    </location>
</feature>
<dbReference type="GO" id="GO:0022857">
    <property type="term" value="F:transmembrane transporter activity"/>
    <property type="evidence" value="ECO:0007669"/>
    <property type="project" value="InterPro"/>
</dbReference>
<organism evidence="8 9">
    <name type="scientific">Zhongshania antarctica</name>
    <dbReference type="NCBI Taxonomy" id="641702"/>
    <lineage>
        <taxon>Bacteria</taxon>
        <taxon>Pseudomonadati</taxon>
        <taxon>Pseudomonadota</taxon>
        <taxon>Gammaproteobacteria</taxon>
        <taxon>Cellvibrionales</taxon>
        <taxon>Spongiibacteraceae</taxon>
        <taxon>Zhongshania</taxon>
    </lineage>
</organism>
<dbReference type="InterPro" id="IPR036259">
    <property type="entry name" value="MFS_trans_sf"/>
</dbReference>
<reference evidence="8 9" key="1">
    <citation type="submission" date="2020-08" db="EMBL/GenBank/DDBJ databases">
        <title>Genomic Encyclopedia of Type Strains, Phase IV (KMG-IV): sequencing the most valuable type-strain genomes for metagenomic binning, comparative biology and taxonomic classification.</title>
        <authorList>
            <person name="Goeker M."/>
        </authorList>
    </citation>
    <scope>NUCLEOTIDE SEQUENCE [LARGE SCALE GENOMIC DNA]</scope>
    <source>
        <strain evidence="8 9">DSM 25701</strain>
    </source>
</reference>
<protein>
    <submittedName>
        <fullName evidence="8">PAT family beta-lactamase induction signal transducer AmpG</fullName>
    </submittedName>
</protein>
<dbReference type="SUPFAM" id="SSF103473">
    <property type="entry name" value="MFS general substrate transporter"/>
    <property type="match status" value="1"/>
</dbReference>
<feature type="transmembrane region" description="Helical" evidence="6">
    <location>
        <begin position="56"/>
        <end position="73"/>
    </location>
</feature>
<keyword evidence="5 6" id="KW-0472">Membrane</keyword>
<evidence type="ECO:0000256" key="2">
    <source>
        <dbReference type="ARBA" id="ARBA00022448"/>
    </source>
</evidence>
<dbReference type="Gene3D" id="1.20.1250.20">
    <property type="entry name" value="MFS general substrate transporter like domains"/>
    <property type="match status" value="2"/>
</dbReference>
<keyword evidence="2" id="KW-0813">Transport</keyword>
<dbReference type="RefSeq" id="WP_221301686.1">
    <property type="nucleotide sequence ID" value="NZ_JACHHW010000006.1"/>
</dbReference>
<sequence length="425" mass="45960">MTEQSPPPMPSSAPLTWQQAIFNRHMFICVLTGFASGLPLYFLIQLVPAWLRSEGVGLTEIGLFALIGFPYNWKFVWAPLMDRYVPPFLGRRRGWMIISQFGLIASMAVLGFIDPKFSVGLVAYGAAAVAFCSASQDVVLDAYRRELLRDDELGLGNAIHVQAYRLAGLVPGSIGVILGDYLPWSTVFMVMAAFMLIGVAMTLWIDEAADASIAPLSLRAAIVEPFKEFVNRKGWASALYLLLFLFLYKLGDNMATALSSPFYLDLGFTLTEIGTIAKTASLTAAIIGGLAGGIIMIRLGINRALWVFGVVQVLSILGFAALAEIGHDRFALAVVIVFEYLGVGLGTAAFTAFIARATTPAYAATQFALFTALAAVPRTFANATTGIIVESVGWTNFYLLCTVIAVPGMLMLFKVAPWTEKTSDV</sequence>
<dbReference type="EMBL" id="JACHHW010000006">
    <property type="protein sequence ID" value="MBB5188068.1"/>
    <property type="molecule type" value="Genomic_DNA"/>
</dbReference>
<dbReference type="GO" id="GO:0016020">
    <property type="term" value="C:membrane"/>
    <property type="evidence" value="ECO:0007669"/>
    <property type="project" value="UniProtKB-SubCell"/>
</dbReference>
<feature type="transmembrane region" description="Helical" evidence="6">
    <location>
        <begin position="304"/>
        <end position="323"/>
    </location>
</feature>
<evidence type="ECO:0000313" key="8">
    <source>
        <dbReference type="EMBL" id="MBB5188068.1"/>
    </source>
</evidence>
<gene>
    <name evidence="8" type="ORF">HNQ57_002347</name>
</gene>
<feature type="transmembrane region" description="Helical" evidence="6">
    <location>
        <begin position="94"/>
        <end position="113"/>
    </location>
</feature>
<comment type="caution">
    <text evidence="8">The sequence shown here is derived from an EMBL/GenBank/DDBJ whole genome shotgun (WGS) entry which is preliminary data.</text>
</comment>
<dbReference type="Pfam" id="PF07690">
    <property type="entry name" value="MFS_1"/>
    <property type="match status" value="1"/>
</dbReference>
<feature type="transmembrane region" description="Helical" evidence="6">
    <location>
        <begin position="329"/>
        <end position="355"/>
    </location>
</feature>
<feature type="transmembrane region" description="Helical" evidence="6">
    <location>
        <begin position="276"/>
        <end position="297"/>
    </location>
</feature>
<evidence type="ECO:0000256" key="5">
    <source>
        <dbReference type="ARBA" id="ARBA00023136"/>
    </source>
</evidence>
<accession>A0A840R6A1</accession>
<dbReference type="PROSITE" id="PS50850">
    <property type="entry name" value="MFS"/>
    <property type="match status" value="1"/>
</dbReference>
<evidence type="ECO:0000256" key="6">
    <source>
        <dbReference type="SAM" id="Phobius"/>
    </source>
</evidence>
<name>A0A840R6A1_9GAMM</name>
<feature type="transmembrane region" description="Helical" evidence="6">
    <location>
        <begin position="234"/>
        <end position="251"/>
    </location>
</feature>
<keyword evidence="3 6" id="KW-0812">Transmembrane</keyword>
<feature type="transmembrane region" description="Helical" evidence="6">
    <location>
        <begin position="184"/>
        <end position="205"/>
    </location>
</feature>
<dbReference type="InterPro" id="IPR011701">
    <property type="entry name" value="MFS"/>
</dbReference>
<dbReference type="InterPro" id="IPR020846">
    <property type="entry name" value="MFS_dom"/>
</dbReference>
<keyword evidence="9" id="KW-1185">Reference proteome</keyword>
<evidence type="ECO:0000256" key="1">
    <source>
        <dbReference type="ARBA" id="ARBA00004141"/>
    </source>
</evidence>
<dbReference type="InterPro" id="IPR004752">
    <property type="entry name" value="AmpG_permease/AT-1"/>
</dbReference>
<feature type="transmembrane region" description="Helical" evidence="6">
    <location>
        <begin position="395"/>
        <end position="413"/>
    </location>
</feature>
<dbReference type="CDD" id="cd17486">
    <property type="entry name" value="MFS_AmpG_like"/>
    <property type="match status" value="1"/>
</dbReference>
<evidence type="ECO:0000313" key="9">
    <source>
        <dbReference type="Proteomes" id="UP000536640"/>
    </source>
</evidence>
<evidence type="ECO:0000256" key="3">
    <source>
        <dbReference type="ARBA" id="ARBA00022692"/>
    </source>
</evidence>
<keyword evidence="4 6" id="KW-1133">Transmembrane helix</keyword>
<proteinExistence type="predicted"/>